<dbReference type="SMART" id="SM00100">
    <property type="entry name" value="cNMP"/>
    <property type="match status" value="1"/>
</dbReference>
<organism evidence="2 3">
    <name type="scientific">Tautonia plasticadhaerens</name>
    <dbReference type="NCBI Taxonomy" id="2527974"/>
    <lineage>
        <taxon>Bacteria</taxon>
        <taxon>Pseudomonadati</taxon>
        <taxon>Planctomycetota</taxon>
        <taxon>Planctomycetia</taxon>
        <taxon>Isosphaerales</taxon>
        <taxon>Isosphaeraceae</taxon>
        <taxon>Tautonia</taxon>
    </lineage>
</organism>
<dbReference type="AlphaFoldDB" id="A0A518H4I8"/>
<dbReference type="InterPro" id="IPR018490">
    <property type="entry name" value="cNMP-bd_dom_sf"/>
</dbReference>
<dbReference type="OrthoDB" id="270618at2"/>
<dbReference type="Gene3D" id="2.60.120.10">
    <property type="entry name" value="Jelly Rolls"/>
    <property type="match status" value="1"/>
</dbReference>
<dbReference type="EMBL" id="CP036426">
    <property type="protein sequence ID" value="QDV35754.1"/>
    <property type="molecule type" value="Genomic_DNA"/>
</dbReference>
<dbReference type="InterPro" id="IPR000595">
    <property type="entry name" value="cNMP-bd_dom"/>
</dbReference>
<proteinExistence type="predicted"/>
<dbReference type="InterPro" id="IPR014710">
    <property type="entry name" value="RmlC-like_jellyroll"/>
</dbReference>
<accession>A0A518H4I8</accession>
<dbReference type="Pfam" id="PF00027">
    <property type="entry name" value="cNMP_binding"/>
    <property type="match status" value="1"/>
</dbReference>
<keyword evidence="3" id="KW-1185">Reference proteome</keyword>
<evidence type="ECO:0000313" key="2">
    <source>
        <dbReference type="EMBL" id="QDV35754.1"/>
    </source>
</evidence>
<sequence>MVSKDAAERFLAAPFLADLDASSREALLQVLVEDRVESGRVLLRQGDHNDRIHFLIEGTVAISRASSKGRPEYLLDLDAPTAFGETSYFQRNAQLVTVTAATDLRLLVLERDAHEVLRRVDPRASEQLATAAIRVLAGHFELIDQRIADILSRQPDPQSEATEWDRFRARLFGESKL</sequence>
<dbReference type="SUPFAM" id="SSF51206">
    <property type="entry name" value="cAMP-binding domain-like"/>
    <property type="match status" value="1"/>
</dbReference>
<name>A0A518H4I8_9BACT</name>
<keyword evidence="2" id="KW-0675">Receptor</keyword>
<dbReference type="Proteomes" id="UP000317835">
    <property type="component" value="Chromosome"/>
</dbReference>
<protein>
    <submittedName>
        <fullName evidence="2">cAMP receptor protein</fullName>
    </submittedName>
</protein>
<evidence type="ECO:0000313" key="3">
    <source>
        <dbReference type="Proteomes" id="UP000317835"/>
    </source>
</evidence>
<dbReference type="KEGG" id="tpla:ElP_36600"/>
<evidence type="ECO:0000259" key="1">
    <source>
        <dbReference type="PROSITE" id="PS50042"/>
    </source>
</evidence>
<dbReference type="PROSITE" id="PS50042">
    <property type="entry name" value="CNMP_BINDING_3"/>
    <property type="match status" value="1"/>
</dbReference>
<dbReference type="RefSeq" id="WP_145271537.1">
    <property type="nucleotide sequence ID" value="NZ_CP036426.1"/>
</dbReference>
<reference evidence="2 3" key="1">
    <citation type="submission" date="2019-02" db="EMBL/GenBank/DDBJ databases">
        <title>Deep-cultivation of Planctomycetes and their phenomic and genomic characterization uncovers novel biology.</title>
        <authorList>
            <person name="Wiegand S."/>
            <person name="Jogler M."/>
            <person name="Boedeker C."/>
            <person name="Pinto D."/>
            <person name="Vollmers J."/>
            <person name="Rivas-Marin E."/>
            <person name="Kohn T."/>
            <person name="Peeters S.H."/>
            <person name="Heuer A."/>
            <person name="Rast P."/>
            <person name="Oberbeckmann S."/>
            <person name="Bunk B."/>
            <person name="Jeske O."/>
            <person name="Meyerdierks A."/>
            <person name="Storesund J.E."/>
            <person name="Kallscheuer N."/>
            <person name="Luecker S."/>
            <person name="Lage O.M."/>
            <person name="Pohl T."/>
            <person name="Merkel B.J."/>
            <person name="Hornburger P."/>
            <person name="Mueller R.-W."/>
            <person name="Bruemmer F."/>
            <person name="Labrenz M."/>
            <person name="Spormann A.M."/>
            <person name="Op den Camp H."/>
            <person name="Overmann J."/>
            <person name="Amann R."/>
            <person name="Jetten M.S.M."/>
            <person name="Mascher T."/>
            <person name="Medema M.H."/>
            <person name="Devos D.P."/>
            <person name="Kaster A.-K."/>
            <person name="Ovreas L."/>
            <person name="Rohde M."/>
            <person name="Galperin M.Y."/>
            <person name="Jogler C."/>
        </authorList>
    </citation>
    <scope>NUCLEOTIDE SEQUENCE [LARGE SCALE GENOMIC DNA]</scope>
    <source>
        <strain evidence="2 3">ElP</strain>
    </source>
</reference>
<feature type="domain" description="Cyclic nucleotide-binding" evidence="1">
    <location>
        <begin position="15"/>
        <end position="117"/>
    </location>
</feature>
<dbReference type="CDD" id="cd00038">
    <property type="entry name" value="CAP_ED"/>
    <property type="match status" value="1"/>
</dbReference>
<gene>
    <name evidence="2" type="primary">crp</name>
    <name evidence="2" type="ORF">ElP_36600</name>
</gene>